<keyword evidence="4" id="KW-1133">Transmembrane helix</keyword>
<reference evidence="6" key="1">
    <citation type="submission" date="2023-06" db="EMBL/GenBank/DDBJ databases">
        <title>Male Hemibagrus guttatus genome.</title>
        <authorList>
            <person name="Bian C."/>
        </authorList>
    </citation>
    <scope>NUCLEOTIDE SEQUENCE</scope>
    <source>
        <strain evidence="6">Male_cb2023</strain>
        <tissue evidence="6">Muscle</tissue>
    </source>
</reference>
<dbReference type="Pfam" id="PF13895">
    <property type="entry name" value="Ig_2"/>
    <property type="match status" value="2"/>
</dbReference>
<evidence type="ECO:0000256" key="1">
    <source>
        <dbReference type="ARBA" id="ARBA00022729"/>
    </source>
</evidence>
<evidence type="ECO:0000313" key="7">
    <source>
        <dbReference type="Proteomes" id="UP001274896"/>
    </source>
</evidence>
<evidence type="ECO:0000256" key="3">
    <source>
        <dbReference type="SAM" id="MobiDB-lite"/>
    </source>
</evidence>
<dbReference type="GO" id="GO:0009897">
    <property type="term" value="C:external side of plasma membrane"/>
    <property type="evidence" value="ECO:0007669"/>
    <property type="project" value="TreeGrafter"/>
</dbReference>
<dbReference type="InterPro" id="IPR003598">
    <property type="entry name" value="Ig_sub2"/>
</dbReference>
<proteinExistence type="predicted"/>
<evidence type="ECO:0000256" key="2">
    <source>
        <dbReference type="ARBA" id="ARBA00023157"/>
    </source>
</evidence>
<protein>
    <recommendedName>
        <fullName evidence="5">Ig-like domain-containing protein</fullName>
    </recommendedName>
</protein>
<evidence type="ECO:0000256" key="4">
    <source>
        <dbReference type="SAM" id="Phobius"/>
    </source>
</evidence>
<dbReference type="PANTHER" id="PTHR11481:SF64">
    <property type="entry name" value="FC RECEPTOR-LIKE PROTEIN 4"/>
    <property type="match status" value="1"/>
</dbReference>
<dbReference type="GO" id="GO:0006955">
    <property type="term" value="P:immune response"/>
    <property type="evidence" value="ECO:0007669"/>
    <property type="project" value="TreeGrafter"/>
</dbReference>
<gene>
    <name evidence="6" type="ORF">QTP70_001750</name>
</gene>
<keyword evidence="7" id="KW-1185">Reference proteome</keyword>
<dbReference type="InterPro" id="IPR036179">
    <property type="entry name" value="Ig-like_dom_sf"/>
</dbReference>
<dbReference type="SMART" id="SM00408">
    <property type="entry name" value="IGc2"/>
    <property type="match status" value="2"/>
</dbReference>
<feature type="domain" description="Ig-like" evidence="5">
    <location>
        <begin position="168"/>
        <end position="312"/>
    </location>
</feature>
<dbReference type="InterPro" id="IPR050488">
    <property type="entry name" value="Ig_Fc_receptor"/>
</dbReference>
<accession>A0AAE0VAE7</accession>
<dbReference type="Gene3D" id="2.60.40.10">
    <property type="entry name" value="Immunoglobulins"/>
    <property type="match status" value="4"/>
</dbReference>
<dbReference type="EMBL" id="JAUCMX010000005">
    <property type="protein sequence ID" value="KAK3545163.1"/>
    <property type="molecule type" value="Genomic_DNA"/>
</dbReference>
<dbReference type="Proteomes" id="UP001274896">
    <property type="component" value="Unassembled WGS sequence"/>
</dbReference>
<dbReference type="InterPro" id="IPR013783">
    <property type="entry name" value="Ig-like_fold"/>
</dbReference>
<dbReference type="AlphaFoldDB" id="A0AAE0VAE7"/>
<dbReference type="InterPro" id="IPR007110">
    <property type="entry name" value="Ig-like_dom"/>
</dbReference>
<feature type="compositionally biased region" description="Basic and acidic residues" evidence="3">
    <location>
        <begin position="145"/>
        <end position="156"/>
    </location>
</feature>
<feature type="domain" description="Ig-like" evidence="5">
    <location>
        <begin position="76"/>
        <end position="159"/>
    </location>
</feature>
<dbReference type="GO" id="GO:0007166">
    <property type="term" value="P:cell surface receptor signaling pathway"/>
    <property type="evidence" value="ECO:0007669"/>
    <property type="project" value="TreeGrafter"/>
</dbReference>
<name>A0AAE0VAE7_9TELE</name>
<dbReference type="PROSITE" id="PS50835">
    <property type="entry name" value="IG_LIKE"/>
    <property type="match status" value="2"/>
</dbReference>
<dbReference type="InterPro" id="IPR003599">
    <property type="entry name" value="Ig_sub"/>
</dbReference>
<dbReference type="PANTHER" id="PTHR11481">
    <property type="entry name" value="IMMUNOGLOBULIN FC RECEPTOR"/>
    <property type="match status" value="1"/>
</dbReference>
<feature type="region of interest" description="Disordered" evidence="3">
    <location>
        <begin position="143"/>
        <end position="164"/>
    </location>
</feature>
<evidence type="ECO:0000313" key="6">
    <source>
        <dbReference type="EMBL" id="KAK3545163.1"/>
    </source>
</evidence>
<keyword evidence="4" id="KW-0812">Transmembrane</keyword>
<keyword evidence="1" id="KW-0732">Signal</keyword>
<dbReference type="SUPFAM" id="SSF48726">
    <property type="entry name" value="Immunoglobulin"/>
    <property type="match status" value="4"/>
</dbReference>
<evidence type="ECO:0000259" key="5">
    <source>
        <dbReference type="PROSITE" id="PS50835"/>
    </source>
</evidence>
<dbReference type="SMART" id="SM00409">
    <property type="entry name" value="IG"/>
    <property type="match status" value="2"/>
</dbReference>
<feature type="transmembrane region" description="Helical" evidence="4">
    <location>
        <begin position="319"/>
        <end position="340"/>
    </location>
</feature>
<comment type="caution">
    <text evidence="6">The sequence shown here is derived from an EMBL/GenBank/DDBJ whole genome shotgun (WGS) entry which is preliminary data.</text>
</comment>
<dbReference type="GO" id="GO:0004888">
    <property type="term" value="F:transmembrane signaling receptor activity"/>
    <property type="evidence" value="ECO:0007669"/>
    <property type="project" value="TreeGrafter"/>
</dbReference>
<organism evidence="6 7">
    <name type="scientific">Hemibagrus guttatus</name>
    <dbReference type="NCBI Taxonomy" id="175788"/>
    <lineage>
        <taxon>Eukaryota</taxon>
        <taxon>Metazoa</taxon>
        <taxon>Chordata</taxon>
        <taxon>Craniata</taxon>
        <taxon>Vertebrata</taxon>
        <taxon>Euteleostomi</taxon>
        <taxon>Actinopterygii</taxon>
        <taxon>Neopterygii</taxon>
        <taxon>Teleostei</taxon>
        <taxon>Ostariophysi</taxon>
        <taxon>Siluriformes</taxon>
        <taxon>Bagridae</taxon>
        <taxon>Hemibagrus</taxon>
    </lineage>
</organism>
<dbReference type="FunFam" id="2.60.40.10:FF:001607">
    <property type="entry name" value="Leukocyte immune-type receptor TS32.15 L2.5a"/>
    <property type="match status" value="1"/>
</dbReference>
<keyword evidence="4" id="KW-0472">Membrane</keyword>
<keyword evidence="2" id="KW-1015">Disulfide bond</keyword>
<sequence length="443" mass="49117">MSDPVTLSVSEKPKPELTSSLKGAVLTGNSVTLYCTLKPQSAGWKFYWSKPKSSETETESDSNTISSVRVSDRESPKPVVIIKTDPQVFSGETVTFRCNIQSRKYTEWAYIWNKKDYTEKPYKEIQEFNISVTVSDSGTYTCRGRSSDSQHSKDSDPFTLTVSEKPKPELTSDLKAAALTGTSVTLSCTLKPHSAGWKFYWSKPTQSSETETETHHYFISSVRVYDGDGDVILDSPVHPVTEGHPLNLRCLYRSKMIPDSGIDFYKDDSILQNQTTGEMTISSVSKSDEGFYHCKHPERGESPKSWVSVRVSASRSTGVIIGLSLASVFVILMILLILLLHFKKKKGNVLTCSLLHCWEGVQSQSPTLNQDTNQPTDGENVYGNTAIITTGDSAVGSSNTIYSQVMARKKKQNDTDAESGDVTYAEIDLKKTKKTKRNQGLSK</sequence>